<dbReference type="GO" id="GO:0005768">
    <property type="term" value="C:endosome"/>
    <property type="evidence" value="ECO:0007669"/>
    <property type="project" value="UniProtKB-UniRule"/>
</dbReference>
<protein>
    <recommendedName>
        <fullName evidence="7">Phosphatidylinositol 4-kinase</fullName>
        <ecNumber evidence="7">2.7.1.67</ecNumber>
    </recommendedName>
</protein>
<feature type="region of interest" description="Disordered" evidence="8">
    <location>
        <begin position="350"/>
        <end position="374"/>
    </location>
</feature>
<dbReference type="GO" id="GO:0000329">
    <property type="term" value="C:fungal-type vacuole membrane"/>
    <property type="evidence" value="ECO:0007669"/>
    <property type="project" value="TreeGrafter"/>
</dbReference>
<evidence type="ECO:0000256" key="3">
    <source>
        <dbReference type="ARBA" id="ARBA00022741"/>
    </source>
</evidence>
<evidence type="ECO:0000256" key="6">
    <source>
        <dbReference type="ARBA" id="ARBA00023136"/>
    </source>
</evidence>
<comment type="similarity">
    <text evidence="7">Belongs to the PI3/PI4-kinase family.</text>
</comment>
<feature type="region of interest" description="Disordered" evidence="8">
    <location>
        <begin position="565"/>
        <end position="595"/>
    </location>
</feature>
<evidence type="ECO:0000256" key="7">
    <source>
        <dbReference type="RuleBase" id="RU367084"/>
    </source>
</evidence>
<keyword evidence="11" id="KW-1185">Reference proteome</keyword>
<dbReference type="Proteomes" id="UP000054845">
    <property type="component" value="Unassembled WGS sequence"/>
</dbReference>
<dbReference type="AlphaFoldDB" id="A0A0P1BC18"/>
<comment type="subcellular location">
    <subcellularLocation>
        <location evidence="7">Cell membrane</location>
        <topology evidence="7">Peripheral membrane protein</topology>
    </subcellularLocation>
    <subcellularLocation>
        <location evidence="7">Vacuole membrane</location>
        <topology evidence="7">Peripheral membrane protein</topology>
    </subcellularLocation>
</comment>
<dbReference type="GO" id="GO:0004430">
    <property type="term" value="F:1-phosphatidylinositol 4-kinase activity"/>
    <property type="evidence" value="ECO:0007669"/>
    <property type="project" value="UniProtKB-UniRule"/>
</dbReference>
<feature type="compositionally biased region" description="Basic and acidic residues" evidence="8">
    <location>
        <begin position="24"/>
        <end position="37"/>
    </location>
</feature>
<sequence length="619" mass="70090">MATPAHNDAAVEVSQLDNTSTRGTGDHDAPNGSHEGHIVSERTPLIGRPSHSGSIGSLSNLQEDIEARWTRWKDKVARLAKPKKGGPGDEAQLLISLFTPAAADGNWRDARSALPHKPAQDAMSTALHLNVDRVRAAIAQGIYPKMITTGSSGSYFARAPVETQDAQLHVRHEHEGEATALHHNLETVAVFKPQDEEPYGNLNPKRVFLRKYLWWAMGRPCLIPNFSAFSEVGASYLDVRLELGLVPRTELIELSSPSFHYEFKDRMLWDRERRWPPQKLGSWQTFLPGYRNASDFLRAHPWPSRPRSLLEHDLEAEQRAHSKARKRQSKKLRTCVVSLKNVILCRQGYEPDDEDEGEMEGGEGTATTEDDGFLWNPDNMQSFRLELEKLVCLDYLQRNTDRGLDNFMLHPYTDEEGKQRIALGAIDNSLAFPHKHPVGIRSYPMGWLYLPVDLIGGPFSASTRVSLIPMLSSPRWWLQTVRGLREIFQRDEHFDPKLFERQMALMRGQGWNLLQSLRSEDEGPLELCARQKQVVKQEKRRMTPSQIADTPGSRVALFQPVTHAQGYEPDDEDEGEMEGGEGTAATEDDGFLWNPDNMQSFRLELEKPYLRPPGIEVND</sequence>
<keyword evidence="4 7" id="KW-0418">Kinase</keyword>
<dbReference type="InterPro" id="IPR039756">
    <property type="entry name" value="Lsb6/PI4K2"/>
</dbReference>
<dbReference type="GO" id="GO:0005886">
    <property type="term" value="C:plasma membrane"/>
    <property type="evidence" value="ECO:0007669"/>
    <property type="project" value="UniProtKB-SubCell"/>
</dbReference>
<keyword evidence="6" id="KW-0472">Membrane</keyword>
<dbReference type="InterPro" id="IPR000403">
    <property type="entry name" value="PI3/4_kinase_cat_dom"/>
</dbReference>
<keyword evidence="1 7" id="KW-1003">Cell membrane</keyword>
<evidence type="ECO:0000256" key="8">
    <source>
        <dbReference type="SAM" id="MobiDB-lite"/>
    </source>
</evidence>
<evidence type="ECO:0000256" key="1">
    <source>
        <dbReference type="ARBA" id="ARBA00022475"/>
    </source>
</evidence>
<evidence type="ECO:0000313" key="11">
    <source>
        <dbReference type="Proteomes" id="UP000054845"/>
    </source>
</evidence>
<dbReference type="EC" id="2.7.1.67" evidence="7"/>
<dbReference type="GO" id="GO:0046854">
    <property type="term" value="P:phosphatidylinositol phosphate biosynthetic process"/>
    <property type="evidence" value="ECO:0007669"/>
    <property type="project" value="UniProtKB-UniRule"/>
</dbReference>
<dbReference type="GO" id="GO:0007030">
    <property type="term" value="P:Golgi organization"/>
    <property type="evidence" value="ECO:0007669"/>
    <property type="project" value="TreeGrafter"/>
</dbReference>
<dbReference type="OrthoDB" id="3349449at2759"/>
<keyword evidence="2 7" id="KW-0808">Transferase</keyword>
<evidence type="ECO:0000256" key="5">
    <source>
        <dbReference type="ARBA" id="ARBA00022840"/>
    </source>
</evidence>
<accession>A0A0P1BC18</accession>
<keyword evidence="5 7" id="KW-0067">ATP-binding</keyword>
<dbReference type="EMBL" id="CCYA01000192">
    <property type="protein sequence ID" value="CEH12932.1"/>
    <property type="molecule type" value="Genomic_DNA"/>
</dbReference>
<proteinExistence type="inferred from homology"/>
<evidence type="ECO:0000256" key="4">
    <source>
        <dbReference type="ARBA" id="ARBA00022777"/>
    </source>
</evidence>
<evidence type="ECO:0000256" key="2">
    <source>
        <dbReference type="ARBA" id="ARBA00022679"/>
    </source>
</evidence>
<comment type="catalytic activity">
    <reaction evidence="7">
        <text>a 1,2-diacyl-sn-glycero-3-phospho-(1D-myo-inositol) + ATP = a 1,2-diacyl-sn-glycero-3-phospho-(1D-myo-inositol 4-phosphate) + ADP + H(+)</text>
        <dbReference type="Rhea" id="RHEA:19877"/>
        <dbReference type="ChEBI" id="CHEBI:15378"/>
        <dbReference type="ChEBI" id="CHEBI:30616"/>
        <dbReference type="ChEBI" id="CHEBI:57880"/>
        <dbReference type="ChEBI" id="CHEBI:58178"/>
        <dbReference type="ChEBI" id="CHEBI:456216"/>
        <dbReference type="EC" id="2.7.1.67"/>
    </reaction>
</comment>
<reference evidence="10 11" key="1">
    <citation type="submission" date="2014-09" db="EMBL/GenBank/DDBJ databases">
        <authorList>
            <person name="Magalhaes I.L.F."/>
            <person name="Oliveira U."/>
            <person name="Santos F.R."/>
            <person name="Vidigal T.H.D.A."/>
            <person name="Brescovit A.D."/>
            <person name="Santos A.J."/>
        </authorList>
    </citation>
    <scope>NUCLEOTIDE SEQUENCE [LARGE SCALE GENOMIC DNA]</scope>
</reference>
<dbReference type="GO" id="GO:0005524">
    <property type="term" value="F:ATP binding"/>
    <property type="evidence" value="ECO:0007669"/>
    <property type="project" value="UniProtKB-UniRule"/>
</dbReference>
<name>A0A0P1BC18_9BASI</name>
<dbReference type="PANTHER" id="PTHR12865:SF1">
    <property type="entry name" value="PHOSPHATIDYLINOSITOL 4-KINASE TYPE 2"/>
    <property type="match status" value="1"/>
</dbReference>
<evidence type="ECO:0000313" key="10">
    <source>
        <dbReference type="EMBL" id="CEH12932.1"/>
    </source>
</evidence>
<comment type="cofactor">
    <cofactor evidence="7">
        <name>Mg(2+)</name>
        <dbReference type="ChEBI" id="CHEBI:18420"/>
    </cofactor>
    <cofactor evidence="7">
        <name>Mn(2+)</name>
        <dbReference type="ChEBI" id="CHEBI:29035"/>
    </cofactor>
</comment>
<dbReference type="GO" id="GO:0007032">
    <property type="term" value="P:endosome organization"/>
    <property type="evidence" value="ECO:0007669"/>
    <property type="project" value="TreeGrafter"/>
</dbReference>
<dbReference type="PANTHER" id="PTHR12865">
    <property type="entry name" value="PHOSPHATIDYLINOSITOL 4-KINASE TYPE-II"/>
    <property type="match status" value="1"/>
</dbReference>
<dbReference type="Pfam" id="PF00454">
    <property type="entry name" value="PI3_PI4_kinase"/>
    <property type="match status" value="1"/>
</dbReference>
<feature type="domain" description="PI3K/PI4K catalytic" evidence="9">
    <location>
        <begin position="141"/>
        <end position="536"/>
    </location>
</feature>
<feature type="compositionally biased region" description="Acidic residues" evidence="8">
    <location>
        <begin position="568"/>
        <end position="579"/>
    </location>
</feature>
<keyword evidence="3 7" id="KW-0547">Nucleotide-binding</keyword>
<feature type="region of interest" description="Disordered" evidence="8">
    <location>
        <begin position="1"/>
        <end position="37"/>
    </location>
</feature>
<feature type="compositionally biased region" description="Acidic residues" evidence="8">
    <location>
        <begin position="350"/>
        <end position="361"/>
    </location>
</feature>
<dbReference type="PROSITE" id="PS50290">
    <property type="entry name" value="PI3_4_KINASE_3"/>
    <property type="match status" value="1"/>
</dbReference>
<evidence type="ECO:0000259" key="9">
    <source>
        <dbReference type="PROSITE" id="PS50290"/>
    </source>
</evidence>
<organism evidence="10 11">
    <name type="scientific">Ceraceosorus bombacis</name>
    <dbReference type="NCBI Taxonomy" id="401625"/>
    <lineage>
        <taxon>Eukaryota</taxon>
        <taxon>Fungi</taxon>
        <taxon>Dikarya</taxon>
        <taxon>Basidiomycota</taxon>
        <taxon>Ustilaginomycotina</taxon>
        <taxon>Exobasidiomycetes</taxon>
        <taxon>Ceraceosorales</taxon>
        <taxon>Ceraceosoraceae</taxon>
        <taxon>Ceraceosorus</taxon>
    </lineage>
</organism>
<dbReference type="GO" id="GO:0005802">
    <property type="term" value="C:trans-Golgi network"/>
    <property type="evidence" value="ECO:0007669"/>
    <property type="project" value="TreeGrafter"/>
</dbReference>
<dbReference type="STRING" id="401625.A0A0P1BC18"/>